<keyword evidence="8 9" id="KW-0472">Membrane</keyword>
<dbReference type="OrthoDB" id="9810759at2"/>
<name>A0A327WS84_9GAMM</name>
<organism evidence="11 13">
    <name type="scientific">Aliidiomarina maris</name>
    <dbReference type="NCBI Taxonomy" id="531312"/>
    <lineage>
        <taxon>Bacteria</taxon>
        <taxon>Pseudomonadati</taxon>
        <taxon>Pseudomonadota</taxon>
        <taxon>Gammaproteobacteria</taxon>
        <taxon>Alteromonadales</taxon>
        <taxon>Idiomarinaceae</taxon>
        <taxon>Aliidiomarina</taxon>
    </lineage>
</organism>
<keyword evidence="6 9" id="KW-1133">Transmembrane helix</keyword>
<feature type="transmembrane region" description="Helical" evidence="9">
    <location>
        <begin position="273"/>
        <end position="296"/>
    </location>
</feature>
<feature type="transmembrane region" description="Helical" evidence="9">
    <location>
        <begin position="216"/>
        <end position="237"/>
    </location>
</feature>
<keyword evidence="14" id="KW-1185">Reference proteome</keyword>
<evidence type="ECO:0000313" key="11">
    <source>
        <dbReference type="EMBL" id="RAJ95230.1"/>
    </source>
</evidence>
<feature type="transmembrane region" description="Helical" evidence="9">
    <location>
        <begin position="58"/>
        <end position="76"/>
    </location>
</feature>
<feature type="transmembrane region" description="Helical" evidence="9">
    <location>
        <begin position="88"/>
        <end position="114"/>
    </location>
</feature>
<dbReference type="NCBIfam" id="NF003716">
    <property type="entry name" value="PRK05326.1-3"/>
    <property type="match status" value="1"/>
</dbReference>
<keyword evidence="4" id="KW-1003">Cell membrane</keyword>
<comment type="caution">
    <text evidence="11">The sequence shown here is derived from an EMBL/GenBank/DDBJ whole genome shotgun (WGS) entry which is preliminary data.</text>
</comment>
<evidence type="ECO:0000256" key="9">
    <source>
        <dbReference type="SAM" id="Phobius"/>
    </source>
</evidence>
<gene>
    <name evidence="11" type="ORF">B0I24_11115</name>
    <name evidence="12" type="ORF">CWE07_11930</name>
</gene>
<dbReference type="PANTHER" id="PTHR32507">
    <property type="entry name" value="NA(+)/H(+) ANTIPORTER 1"/>
    <property type="match status" value="1"/>
</dbReference>
<sequence>MDVVNLIIFAAGAMLVVSILASIVSARSGAPLLLVFLVIGMLAGEQGIIGVEFDSPDVALLIGSVALAIILFDGGLRTHPERFRVALAPAAMLASVGVVITCILTGLTAAYLFGLSWVEGLLLGAILSSTDAAAVFSIFQSQGLRIKDRVASTLEIESGSNDPMAVILTVTLVSVLASSESSINAMVAVHVLQQAIVGAAMGYFSGRLFVVACRKLPLSFAFFPLLAVGASIMVYALTAKLGGSGFLAVYLMGYLIGNAKLPQVMHILRVHDGLAWLSQIVMFLMLGILMTPSSIFEIGVPALLLAAVLIFIARPLAVFISLLPFRFPWRDQVFISWVGLRGAVPIVLALFPWMAGLENQQLYFEVAFFVVLVSLIVQGWSILPVARWLKLEVPPEPEPDYRMPLDMVPGREVLEVAAFKIADDTPACDHHWDEISISVPVEFVGLIRDDAWVRRVSNPLLSAGDTVLVMANQRDLRKISDVLASSGSGDTGKRVNKASFFGDFVLNADVKLQDLTVFYALPDDLAEDLEQSIDDVIRKRFRRRVVVGDNVTLGNLILTVRDVADNGDIVKVGVKTAAS</sequence>
<protein>
    <submittedName>
        <fullName evidence="11 12">Potassium/proton antiporter</fullName>
    </submittedName>
</protein>
<evidence type="ECO:0000259" key="10">
    <source>
        <dbReference type="Pfam" id="PF00999"/>
    </source>
</evidence>
<dbReference type="InterPro" id="IPR038770">
    <property type="entry name" value="Na+/solute_symporter_sf"/>
</dbReference>
<keyword evidence="3" id="KW-0050">Antiport</keyword>
<dbReference type="AlphaFoldDB" id="A0A327WS84"/>
<evidence type="ECO:0000256" key="4">
    <source>
        <dbReference type="ARBA" id="ARBA00022475"/>
    </source>
</evidence>
<evidence type="ECO:0000313" key="12">
    <source>
        <dbReference type="EMBL" id="RUO21072.1"/>
    </source>
</evidence>
<dbReference type="GO" id="GO:0005886">
    <property type="term" value="C:plasma membrane"/>
    <property type="evidence" value="ECO:0007669"/>
    <property type="project" value="UniProtKB-SubCell"/>
</dbReference>
<feature type="transmembrane region" description="Helical" evidence="9">
    <location>
        <begin position="32"/>
        <end position="52"/>
    </location>
</feature>
<feature type="transmembrane region" description="Helical" evidence="9">
    <location>
        <begin position="6"/>
        <end position="25"/>
    </location>
</feature>
<evidence type="ECO:0000256" key="2">
    <source>
        <dbReference type="ARBA" id="ARBA00022448"/>
    </source>
</evidence>
<keyword evidence="5 9" id="KW-0812">Transmembrane</keyword>
<dbReference type="Gene3D" id="1.20.1530.20">
    <property type="match status" value="1"/>
</dbReference>
<evidence type="ECO:0000256" key="7">
    <source>
        <dbReference type="ARBA" id="ARBA00023065"/>
    </source>
</evidence>
<dbReference type="PANTHER" id="PTHR32507:SF7">
    <property type="entry name" value="K(+)_H(+) ANTIPORTER NHAP2"/>
    <property type="match status" value="1"/>
</dbReference>
<comment type="subcellular location">
    <subcellularLocation>
        <location evidence="1">Cell membrane</location>
        <topology evidence="1">Multi-pass membrane protein</topology>
    </subcellularLocation>
</comment>
<keyword evidence="7" id="KW-0406">Ion transport</keyword>
<evidence type="ECO:0000313" key="13">
    <source>
        <dbReference type="Proteomes" id="UP000249203"/>
    </source>
</evidence>
<keyword evidence="2" id="KW-0813">Transport</keyword>
<accession>A0A327WS84</accession>
<reference evidence="12 14" key="1">
    <citation type="journal article" date="2018" name="Front. Microbiol.">
        <title>Genome-Based Analysis Reveals the Taxonomy and Diversity of the Family Idiomarinaceae.</title>
        <authorList>
            <person name="Liu Y."/>
            <person name="Lai Q."/>
            <person name="Shao Z."/>
        </authorList>
    </citation>
    <scope>NUCLEOTIDE SEQUENCE [LARGE SCALE GENOMIC DNA]</scope>
    <source>
        <strain evidence="12 14">CF12-14</strain>
    </source>
</reference>
<reference evidence="11 13" key="2">
    <citation type="submission" date="2018-06" db="EMBL/GenBank/DDBJ databases">
        <title>Genomic Encyclopedia of Type Strains, Phase III (KMG-III): the genomes of soil and plant-associated and newly described type strains.</title>
        <authorList>
            <person name="Whitman W."/>
        </authorList>
    </citation>
    <scope>NUCLEOTIDE SEQUENCE [LARGE SCALE GENOMIC DNA]</scope>
    <source>
        <strain evidence="11 13">CGMCC 1.15366</strain>
    </source>
</reference>
<proteinExistence type="predicted"/>
<dbReference type="EMBL" id="QLMD01000011">
    <property type="protein sequence ID" value="RAJ95230.1"/>
    <property type="molecule type" value="Genomic_DNA"/>
</dbReference>
<dbReference type="GO" id="GO:0015297">
    <property type="term" value="F:antiporter activity"/>
    <property type="evidence" value="ECO:0007669"/>
    <property type="project" value="UniProtKB-KW"/>
</dbReference>
<evidence type="ECO:0000256" key="3">
    <source>
        <dbReference type="ARBA" id="ARBA00022449"/>
    </source>
</evidence>
<feature type="domain" description="Cation/H+ exchanger transmembrane" evidence="10">
    <location>
        <begin position="16"/>
        <end position="388"/>
    </location>
</feature>
<dbReference type="InterPro" id="IPR006153">
    <property type="entry name" value="Cation/H_exchanger_TM"/>
</dbReference>
<dbReference type="Proteomes" id="UP000249203">
    <property type="component" value="Unassembled WGS sequence"/>
</dbReference>
<feature type="transmembrane region" description="Helical" evidence="9">
    <location>
        <begin position="302"/>
        <end position="322"/>
    </location>
</feature>
<dbReference type="RefSeq" id="WP_111569949.1">
    <property type="nucleotide sequence ID" value="NZ_PIPK01000012.1"/>
</dbReference>
<evidence type="ECO:0000256" key="1">
    <source>
        <dbReference type="ARBA" id="ARBA00004651"/>
    </source>
</evidence>
<evidence type="ECO:0000256" key="6">
    <source>
        <dbReference type="ARBA" id="ARBA00022989"/>
    </source>
</evidence>
<feature type="transmembrane region" description="Helical" evidence="9">
    <location>
        <begin position="120"/>
        <end position="139"/>
    </location>
</feature>
<dbReference type="EMBL" id="PIPK01000012">
    <property type="protein sequence ID" value="RUO21072.1"/>
    <property type="molecule type" value="Genomic_DNA"/>
</dbReference>
<dbReference type="NCBIfam" id="NF003715">
    <property type="entry name" value="PRK05326.1-2"/>
    <property type="match status" value="1"/>
</dbReference>
<evidence type="ECO:0000256" key="5">
    <source>
        <dbReference type="ARBA" id="ARBA00022692"/>
    </source>
</evidence>
<dbReference type="Proteomes" id="UP000287865">
    <property type="component" value="Unassembled WGS sequence"/>
</dbReference>
<evidence type="ECO:0000256" key="8">
    <source>
        <dbReference type="ARBA" id="ARBA00023136"/>
    </source>
</evidence>
<evidence type="ECO:0000313" key="14">
    <source>
        <dbReference type="Proteomes" id="UP000287865"/>
    </source>
</evidence>
<feature type="transmembrane region" description="Helical" evidence="9">
    <location>
        <begin position="334"/>
        <end position="356"/>
    </location>
</feature>
<dbReference type="Pfam" id="PF00999">
    <property type="entry name" value="Na_H_Exchanger"/>
    <property type="match status" value="1"/>
</dbReference>
<dbReference type="GO" id="GO:1902600">
    <property type="term" value="P:proton transmembrane transport"/>
    <property type="evidence" value="ECO:0007669"/>
    <property type="project" value="InterPro"/>
</dbReference>
<feature type="transmembrane region" description="Helical" evidence="9">
    <location>
        <begin position="362"/>
        <end position="383"/>
    </location>
</feature>
<dbReference type="NCBIfam" id="NF003714">
    <property type="entry name" value="PRK05326.1-1"/>
    <property type="match status" value="1"/>
</dbReference>